<feature type="domain" description="Core-binding (CB)" evidence="8">
    <location>
        <begin position="84"/>
        <end position="174"/>
    </location>
</feature>
<feature type="compositionally biased region" description="Polar residues" evidence="6">
    <location>
        <begin position="395"/>
        <end position="408"/>
    </location>
</feature>
<sequence>MATMRARFGKLVVDFRYMGVRCREKTAFADTPANRKKLDKILKKMEAEITLGIFDYAAYFPKSEKAEEMRKLSDRSEACISRNPSFREFSDIWFEEKMIEWRPSYRKKVKIILNKYLIPSFGNKAIHVIKKPDLMAFRSSLAKVRYGKDGQSSLSVTRINEIMIPLRMILEEASERYEFEMPFKNIKNLKQYRPTVNPFTLNEVWRIINVVRKEFKPYYTIRFFTGMRTSEIDGLTWDCVDFHRREISIKQALVDGELGPTKTVGSQREIIMSQIVYDALQEQKRRTYGKSDFVFCNSQGNPLEYRNVNRRVWKPTLELLGLKHRRAYQTRHTAATLWLAAGENPEWIARQMGHSSTEMLFRVYSRYVPDITRQDGSAIDNLLLASKERLVSPHTTNSDTKVINGNQLDSDEINSNDNHISGDITEVEVSLESESEEDAKIDTIDTGFTGSDVTNNFRPFYYLNRVATEQDKSVNFDQKGEEQTHENN</sequence>
<keyword evidence="4" id="KW-0233">DNA recombination</keyword>
<dbReference type="Pfam" id="PF00589">
    <property type="entry name" value="Phage_integrase"/>
    <property type="match status" value="1"/>
</dbReference>
<name>A0A379LMQ3_9GAMM</name>
<dbReference type="AlphaFoldDB" id="A0A379LMQ3"/>
<gene>
    <name evidence="9" type="primary">Int-Tn_2</name>
    <name evidence="9" type="ORF">NCTC10526_02221</name>
</gene>
<evidence type="ECO:0000256" key="4">
    <source>
        <dbReference type="ARBA" id="ARBA00023172"/>
    </source>
</evidence>
<dbReference type="GO" id="GO:0003677">
    <property type="term" value="F:DNA binding"/>
    <property type="evidence" value="ECO:0007669"/>
    <property type="project" value="UniProtKB-UniRule"/>
</dbReference>
<dbReference type="Proteomes" id="UP000254123">
    <property type="component" value="Unassembled WGS sequence"/>
</dbReference>
<dbReference type="InterPro" id="IPR050808">
    <property type="entry name" value="Phage_Integrase"/>
</dbReference>
<dbReference type="SUPFAM" id="SSF56349">
    <property type="entry name" value="DNA breaking-rejoining enzymes"/>
    <property type="match status" value="1"/>
</dbReference>
<dbReference type="PROSITE" id="PS51900">
    <property type="entry name" value="CB"/>
    <property type="match status" value="1"/>
</dbReference>
<dbReference type="Pfam" id="PF14659">
    <property type="entry name" value="Phage_int_SAM_3"/>
    <property type="match status" value="1"/>
</dbReference>
<accession>A0A379LMQ3</accession>
<evidence type="ECO:0000313" key="9">
    <source>
        <dbReference type="EMBL" id="SUD91848.1"/>
    </source>
</evidence>
<protein>
    <submittedName>
        <fullName evidence="9">Integrase</fullName>
    </submittedName>
</protein>
<dbReference type="PROSITE" id="PS51898">
    <property type="entry name" value="TYR_RECOMBINASE"/>
    <property type="match status" value="1"/>
</dbReference>
<evidence type="ECO:0000259" key="7">
    <source>
        <dbReference type="PROSITE" id="PS51898"/>
    </source>
</evidence>
<keyword evidence="2" id="KW-0229">DNA integration</keyword>
<evidence type="ECO:0000313" key="10">
    <source>
        <dbReference type="Proteomes" id="UP000254123"/>
    </source>
</evidence>
<organism evidence="9 10">
    <name type="scientific">Psychrobacter phenylpyruvicus</name>
    <dbReference type="NCBI Taxonomy" id="29432"/>
    <lineage>
        <taxon>Bacteria</taxon>
        <taxon>Pseudomonadati</taxon>
        <taxon>Pseudomonadota</taxon>
        <taxon>Gammaproteobacteria</taxon>
        <taxon>Moraxellales</taxon>
        <taxon>Moraxellaceae</taxon>
        <taxon>Psychrobacter</taxon>
    </lineage>
</organism>
<dbReference type="STRING" id="1123034.GCA_000685805_01833"/>
<dbReference type="PANTHER" id="PTHR30629:SF2">
    <property type="entry name" value="PROPHAGE INTEGRASE INTS-RELATED"/>
    <property type="match status" value="1"/>
</dbReference>
<dbReference type="Pfam" id="PF12167">
    <property type="entry name" value="Arm-DNA-bind_2"/>
    <property type="match status" value="1"/>
</dbReference>
<dbReference type="InterPro" id="IPR022000">
    <property type="entry name" value="Min27-like_integrase_DNA_bind"/>
</dbReference>
<dbReference type="EMBL" id="UGVC01000001">
    <property type="protein sequence ID" value="SUD91848.1"/>
    <property type="molecule type" value="Genomic_DNA"/>
</dbReference>
<evidence type="ECO:0000256" key="1">
    <source>
        <dbReference type="ARBA" id="ARBA00008857"/>
    </source>
</evidence>
<dbReference type="GO" id="GO:0015074">
    <property type="term" value="P:DNA integration"/>
    <property type="evidence" value="ECO:0007669"/>
    <property type="project" value="UniProtKB-KW"/>
</dbReference>
<feature type="region of interest" description="Disordered" evidence="6">
    <location>
        <begin position="395"/>
        <end position="420"/>
    </location>
</feature>
<evidence type="ECO:0000256" key="3">
    <source>
        <dbReference type="ARBA" id="ARBA00023125"/>
    </source>
</evidence>
<proteinExistence type="inferred from homology"/>
<dbReference type="PANTHER" id="PTHR30629">
    <property type="entry name" value="PROPHAGE INTEGRASE"/>
    <property type="match status" value="1"/>
</dbReference>
<dbReference type="GO" id="GO:0006310">
    <property type="term" value="P:DNA recombination"/>
    <property type="evidence" value="ECO:0007669"/>
    <property type="project" value="UniProtKB-KW"/>
</dbReference>
<feature type="domain" description="Tyr recombinase" evidence="7">
    <location>
        <begin position="194"/>
        <end position="379"/>
    </location>
</feature>
<dbReference type="InterPro" id="IPR013762">
    <property type="entry name" value="Integrase-like_cat_sf"/>
</dbReference>
<dbReference type="InterPro" id="IPR010998">
    <property type="entry name" value="Integrase_recombinase_N"/>
</dbReference>
<comment type="similarity">
    <text evidence="1">Belongs to the 'phage' integrase family.</text>
</comment>
<dbReference type="InterPro" id="IPR002104">
    <property type="entry name" value="Integrase_catalytic"/>
</dbReference>
<reference evidence="9 10" key="1">
    <citation type="submission" date="2018-06" db="EMBL/GenBank/DDBJ databases">
        <authorList>
            <consortium name="Pathogen Informatics"/>
            <person name="Doyle S."/>
        </authorList>
    </citation>
    <scope>NUCLEOTIDE SEQUENCE [LARGE SCALE GENOMIC DNA]</scope>
    <source>
        <strain evidence="9 10">NCTC10526</strain>
    </source>
</reference>
<dbReference type="InterPro" id="IPR004107">
    <property type="entry name" value="Integrase_SAM-like_N"/>
</dbReference>
<keyword evidence="10" id="KW-1185">Reference proteome</keyword>
<evidence type="ECO:0000259" key="8">
    <source>
        <dbReference type="PROSITE" id="PS51900"/>
    </source>
</evidence>
<dbReference type="Gene3D" id="1.10.150.130">
    <property type="match status" value="1"/>
</dbReference>
<dbReference type="Gene3D" id="1.10.443.10">
    <property type="entry name" value="Intergrase catalytic core"/>
    <property type="match status" value="1"/>
</dbReference>
<dbReference type="InterPro" id="IPR011010">
    <property type="entry name" value="DNA_brk_join_enz"/>
</dbReference>
<evidence type="ECO:0000256" key="5">
    <source>
        <dbReference type="PROSITE-ProRule" id="PRU01248"/>
    </source>
</evidence>
<dbReference type="CDD" id="cd01189">
    <property type="entry name" value="INT_ICEBs1_C_like"/>
    <property type="match status" value="1"/>
</dbReference>
<evidence type="ECO:0000256" key="6">
    <source>
        <dbReference type="SAM" id="MobiDB-lite"/>
    </source>
</evidence>
<evidence type="ECO:0000256" key="2">
    <source>
        <dbReference type="ARBA" id="ARBA00022908"/>
    </source>
</evidence>
<dbReference type="InterPro" id="IPR044068">
    <property type="entry name" value="CB"/>
</dbReference>
<keyword evidence="3 5" id="KW-0238">DNA-binding</keyword>